<proteinExistence type="predicted"/>
<dbReference type="RefSeq" id="XP_040711540.1">
    <property type="nucleotide sequence ID" value="XM_040865561.1"/>
</dbReference>
<accession>A0A1Y2DHM6</accession>
<protein>
    <submittedName>
        <fullName evidence="1">Uncharacterized protein</fullName>
    </submittedName>
</protein>
<keyword evidence="2" id="KW-1185">Reference proteome</keyword>
<comment type="caution">
    <text evidence="1">The sequence shown here is derived from an EMBL/GenBank/DDBJ whole genome shotgun (WGS) entry which is preliminary data.</text>
</comment>
<dbReference type="AlphaFoldDB" id="A0A1Y2DHM6"/>
<reference evidence="1 2" key="1">
    <citation type="submission" date="2016-07" db="EMBL/GenBank/DDBJ databases">
        <title>Pervasive Adenine N6-methylation of Active Genes in Fungi.</title>
        <authorList>
            <consortium name="DOE Joint Genome Institute"/>
            <person name="Mondo S.J."/>
            <person name="Dannebaum R.O."/>
            <person name="Kuo R.C."/>
            <person name="Labutti K."/>
            <person name="Haridas S."/>
            <person name="Kuo A."/>
            <person name="Salamov A."/>
            <person name="Ahrendt S.R."/>
            <person name="Lipzen A."/>
            <person name="Sullivan W."/>
            <person name="Andreopoulos W.B."/>
            <person name="Clum A."/>
            <person name="Lindquist E."/>
            <person name="Daum C."/>
            <person name="Ramamoorthy G.K."/>
            <person name="Gryganskyi A."/>
            <person name="Culley D."/>
            <person name="Magnuson J.K."/>
            <person name="James T.Y."/>
            <person name="O'Malley M.A."/>
            <person name="Stajich J.E."/>
            <person name="Spatafora J.W."/>
            <person name="Visel A."/>
            <person name="Grigoriev I.V."/>
        </authorList>
    </citation>
    <scope>NUCLEOTIDE SEQUENCE [LARGE SCALE GENOMIC DNA]</scope>
    <source>
        <strain evidence="1 2">CBS 129021</strain>
    </source>
</reference>
<dbReference type="EMBL" id="MCFJ01000015">
    <property type="protein sequence ID" value="ORY58728.1"/>
    <property type="molecule type" value="Genomic_DNA"/>
</dbReference>
<sequence length="143" mass="15664">MMNAVFTMHGISQLAGHASASRHGGVQRLAVPRIQGGQLLHELVLRPICRQDVVHHDRFGGVPDCTAFYFRLAVLETRQYTFDVAEDVQKAIYNAKAYRSGKWGEGNADEIPCVVTRAVAHEQLEVGKTGWGEFSASNAGGRV</sequence>
<dbReference type="InParanoid" id="A0A1Y2DHM6"/>
<evidence type="ECO:0000313" key="1">
    <source>
        <dbReference type="EMBL" id="ORY58728.1"/>
    </source>
</evidence>
<dbReference type="GeneID" id="63781773"/>
<dbReference type="STRING" id="1141098.A0A1Y2DHM6"/>
<dbReference type="Proteomes" id="UP000193689">
    <property type="component" value="Unassembled WGS sequence"/>
</dbReference>
<evidence type="ECO:0000313" key="2">
    <source>
        <dbReference type="Proteomes" id="UP000193689"/>
    </source>
</evidence>
<organism evidence="1 2">
    <name type="scientific">Pseudomassariella vexata</name>
    <dbReference type="NCBI Taxonomy" id="1141098"/>
    <lineage>
        <taxon>Eukaryota</taxon>
        <taxon>Fungi</taxon>
        <taxon>Dikarya</taxon>
        <taxon>Ascomycota</taxon>
        <taxon>Pezizomycotina</taxon>
        <taxon>Sordariomycetes</taxon>
        <taxon>Xylariomycetidae</taxon>
        <taxon>Amphisphaeriales</taxon>
        <taxon>Pseudomassariaceae</taxon>
        <taxon>Pseudomassariella</taxon>
    </lineage>
</organism>
<name>A0A1Y2DHM6_9PEZI</name>
<gene>
    <name evidence="1" type="ORF">BCR38DRAFT_68561</name>
</gene>